<comment type="caution">
    <text evidence="2">The sequence shown here is derived from an EMBL/GenBank/DDBJ whole genome shotgun (WGS) entry which is preliminary data.</text>
</comment>
<reference evidence="2 3" key="1">
    <citation type="submission" date="2020-09" db="EMBL/GenBank/DDBJ databases">
        <title>Diversity and distribution of actinomycetes associated with coral in the coast of Hainan.</title>
        <authorList>
            <person name="Li F."/>
        </authorList>
    </citation>
    <scope>NUCLEOTIDE SEQUENCE [LARGE SCALE GENOMIC DNA]</scope>
    <source>
        <strain evidence="2 3">HNM0947</strain>
    </source>
</reference>
<dbReference type="Pfam" id="PF00756">
    <property type="entry name" value="Esterase"/>
    <property type="match status" value="1"/>
</dbReference>
<feature type="chain" id="PRO_5045559408" evidence="1">
    <location>
        <begin position="41"/>
        <end position="346"/>
    </location>
</feature>
<organism evidence="2 3">
    <name type="scientific">Nocardiopsis coralli</name>
    <dbReference type="NCBI Taxonomy" id="2772213"/>
    <lineage>
        <taxon>Bacteria</taxon>
        <taxon>Bacillati</taxon>
        <taxon>Actinomycetota</taxon>
        <taxon>Actinomycetes</taxon>
        <taxon>Streptosporangiales</taxon>
        <taxon>Nocardiopsidaceae</taxon>
        <taxon>Nocardiopsis</taxon>
    </lineage>
</organism>
<evidence type="ECO:0000256" key="1">
    <source>
        <dbReference type="SAM" id="SignalP"/>
    </source>
</evidence>
<dbReference type="InterPro" id="IPR050583">
    <property type="entry name" value="Mycobacterial_A85_antigen"/>
</dbReference>
<dbReference type="PANTHER" id="PTHR48098:SF1">
    <property type="entry name" value="DIACYLGLYCEROL ACYLTRANSFERASE_MYCOLYLTRANSFERASE AG85A"/>
    <property type="match status" value="1"/>
</dbReference>
<name>A0ABR9P880_9ACTN</name>
<keyword evidence="1" id="KW-0732">Signal</keyword>
<evidence type="ECO:0000313" key="3">
    <source>
        <dbReference type="Proteomes" id="UP000806528"/>
    </source>
</evidence>
<proteinExistence type="predicted"/>
<dbReference type="Proteomes" id="UP000806528">
    <property type="component" value="Unassembled WGS sequence"/>
</dbReference>
<feature type="signal peptide" evidence="1">
    <location>
        <begin position="1"/>
        <end position="40"/>
    </location>
</feature>
<dbReference type="EMBL" id="JADBGI010000012">
    <property type="protein sequence ID" value="MBE3000043.1"/>
    <property type="molecule type" value="Genomic_DNA"/>
</dbReference>
<dbReference type="InterPro" id="IPR029058">
    <property type="entry name" value="AB_hydrolase_fold"/>
</dbReference>
<gene>
    <name evidence="2" type="ORF">IDM40_15185</name>
</gene>
<dbReference type="RefSeq" id="WP_193122659.1">
    <property type="nucleotide sequence ID" value="NZ_JADBGI010000012.1"/>
</dbReference>
<sequence>MASPRPYVPRHRASSRVPRPRPTALTALLLSLVLGLSASAAAHATAGDEGARVVEEERLDERTVDLHVASPAMDDTLPVRVMFPPGYSAEAERTWPVLYLLHGGRDDYTSWTRETDVAGISAGSDAIVVMPEGGRAGNYADWHNHGRGGGPAWETFHTEELWHLLQTEYGAGDRRAVAGLSSGGLGALNYAARNPDEFSAAASFSGLLSPRAPGVRQLLLSIMRSEGLDPYALWGFPGADEERWIAHDPLSNAEALRGTELYLSSGLTGLPGELDEPGGDWDPLNIGEALSGKALRAMEEELDRNGVPATVNLYRDGTHSWPYWERELSSAWPMLMGSIGARTVPK</sequence>
<dbReference type="InterPro" id="IPR000801">
    <property type="entry name" value="Esterase-like"/>
</dbReference>
<keyword evidence="3" id="KW-1185">Reference proteome</keyword>
<protein>
    <submittedName>
        <fullName evidence="2">Esterase family protein</fullName>
    </submittedName>
</protein>
<evidence type="ECO:0000313" key="2">
    <source>
        <dbReference type="EMBL" id="MBE3000043.1"/>
    </source>
</evidence>
<dbReference type="PANTHER" id="PTHR48098">
    <property type="entry name" value="ENTEROCHELIN ESTERASE-RELATED"/>
    <property type="match status" value="1"/>
</dbReference>
<dbReference type="SUPFAM" id="SSF53474">
    <property type="entry name" value="alpha/beta-Hydrolases"/>
    <property type="match status" value="1"/>
</dbReference>
<dbReference type="Gene3D" id="3.40.50.1820">
    <property type="entry name" value="alpha/beta hydrolase"/>
    <property type="match status" value="1"/>
</dbReference>
<accession>A0ABR9P880</accession>